<dbReference type="GO" id="GO:0008652">
    <property type="term" value="P:amino acid biosynthetic process"/>
    <property type="evidence" value="ECO:0007669"/>
    <property type="project" value="UniProtKB-KW"/>
</dbReference>
<keyword evidence="8" id="KW-0413">Isomerase</keyword>
<keyword evidence="7" id="KW-0057">Aromatic amino acid biosynthesis</keyword>
<evidence type="ECO:0000256" key="5">
    <source>
        <dbReference type="ARBA" id="ARBA00022490"/>
    </source>
</evidence>
<dbReference type="PANTHER" id="PTHR21145:SF12">
    <property type="entry name" value="CHORISMATE MUTASE"/>
    <property type="match status" value="1"/>
</dbReference>
<dbReference type="EMBL" id="CP031035">
    <property type="protein sequence ID" value="QDZ18839.1"/>
    <property type="molecule type" value="Genomic_DNA"/>
</dbReference>
<evidence type="ECO:0000256" key="2">
    <source>
        <dbReference type="ARBA" id="ARBA00004496"/>
    </source>
</evidence>
<dbReference type="Proteomes" id="UP000316726">
    <property type="component" value="Chromosome 2"/>
</dbReference>
<dbReference type="Gene3D" id="1.10.590.10">
    <property type="entry name" value="Chorismate mutase, AroQ class superfamily, eukaryotic"/>
    <property type="match status" value="1"/>
</dbReference>
<comment type="subcellular location">
    <subcellularLocation>
        <location evidence="2">Cytoplasm</location>
    </subcellularLocation>
</comment>
<evidence type="ECO:0000256" key="3">
    <source>
        <dbReference type="ARBA" id="ARBA00004817"/>
    </source>
</evidence>
<dbReference type="GO" id="GO:0009073">
    <property type="term" value="P:aromatic amino acid family biosynthetic process"/>
    <property type="evidence" value="ECO:0007669"/>
    <property type="project" value="UniProtKB-KW"/>
</dbReference>
<name>A0A5B8MEK9_9CHLO</name>
<evidence type="ECO:0000256" key="8">
    <source>
        <dbReference type="ARBA" id="ARBA00023235"/>
    </source>
</evidence>
<dbReference type="NCBIfam" id="TIGR01802">
    <property type="entry name" value="CM_pl-yst"/>
    <property type="match status" value="1"/>
</dbReference>
<keyword evidence="6" id="KW-0028">Amino-acid biosynthesis</keyword>
<evidence type="ECO:0000259" key="10">
    <source>
        <dbReference type="Pfam" id="PF01817"/>
    </source>
</evidence>
<dbReference type="PANTHER" id="PTHR21145">
    <property type="entry name" value="CHORISMATE MUTASE"/>
    <property type="match status" value="1"/>
</dbReference>
<evidence type="ECO:0000256" key="1">
    <source>
        <dbReference type="ARBA" id="ARBA00000824"/>
    </source>
</evidence>
<evidence type="ECO:0000256" key="4">
    <source>
        <dbReference type="ARBA" id="ARBA00012404"/>
    </source>
</evidence>
<evidence type="ECO:0000313" key="12">
    <source>
        <dbReference type="Proteomes" id="UP000316726"/>
    </source>
</evidence>
<protein>
    <recommendedName>
        <fullName evidence="4">chorismate mutase</fullName>
        <ecNumber evidence="4">5.4.99.5</ecNumber>
    </recommendedName>
</protein>
<gene>
    <name evidence="11" type="ORF">A3770_02p13570</name>
</gene>
<evidence type="ECO:0000256" key="7">
    <source>
        <dbReference type="ARBA" id="ARBA00023141"/>
    </source>
</evidence>
<dbReference type="InterPro" id="IPR008238">
    <property type="entry name" value="Chorismate_mutase_AroQ_euk"/>
</dbReference>
<keyword evidence="5" id="KW-0963">Cytoplasm</keyword>
<dbReference type="GO" id="GO:0005737">
    <property type="term" value="C:cytoplasm"/>
    <property type="evidence" value="ECO:0007669"/>
    <property type="project" value="UniProtKB-SubCell"/>
</dbReference>
<comment type="catalytic activity">
    <reaction evidence="1">
        <text>chorismate = prephenate</text>
        <dbReference type="Rhea" id="RHEA:13897"/>
        <dbReference type="ChEBI" id="CHEBI:29748"/>
        <dbReference type="ChEBI" id="CHEBI:29934"/>
        <dbReference type="EC" id="5.4.99.5"/>
    </reaction>
</comment>
<keyword evidence="12" id="KW-1185">Reference proteome</keyword>
<dbReference type="SUPFAM" id="SSF48600">
    <property type="entry name" value="Chorismate mutase II"/>
    <property type="match status" value="1"/>
</dbReference>
<organism evidence="11 12">
    <name type="scientific">Chloropicon primus</name>
    <dbReference type="NCBI Taxonomy" id="1764295"/>
    <lineage>
        <taxon>Eukaryota</taxon>
        <taxon>Viridiplantae</taxon>
        <taxon>Chlorophyta</taxon>
        <taxon>Chloropicophyceae</taxon>
        <taxon>Chloropicales</taxon>
        <taxon>Chloropicaceae</taxon>
        <taxon>Chloropicon</taxon>
    </lineage>
</organism>
<dbReference type="InterPro" id="IPR037039">
    <property type="entry name" value="CM_AroQ_sf_eucaryotic"/>
</dbReference>
<dbReference type="GO" id="GO:0004106">
    <property type="term" value="F:chorismate mutase activity"/>
    <property type="evidence" value="ECO:0007669"/>
    <property type="project" value="UniProtKB-EC"/>
</dbReference>
<evidence type="ECO:0000313" key="11">
    <source>
        <dbReference type="EMBL" id="QDZ18839.1"/>
    </source>
</evidence>
<feature type="compositionally biased region" description="Low complexity" evidence="9">
    <location>
        <begin position="14"/>
        <end position="37"/>
    </location>
</feature>
<dbReference type="OrthoDB" id="191918at2759"/>
<accession>A0A5B8MEK9</accession>
<evidence type="ECO:0000256" key="9">
    <source>
        <dbReference type="SAM" id="MobiDB-lite"/>
    </source>
</evidence>
<sequence length="305" mass="33994">MTASQGLVVRRRNPGASANVAASSSSSSPSSSTGNAARKPPHPSRRTTGFSHCRATVKGDPVSSPSLKRSQFLKNGKVYEPGAIPVPGFSKETGEQQSMVEYILRETERLHGSIRRYTSPDEHAFYPRDLPPLVLPPIEYPSLLHPYAETININDKVMAMYFADLLPRICDDGDDGNYGSSALCDINLLQALSKRVHYGKYVAESKFRDKPELYEPLITAKDEAGIMDLLTVESVERKVVRRVKNKACVFGQDILDVMGTISLTKEALEKSKSKVEPERVAKLYNEWIMPLNKQVQLDYLLHRLD</sequence>
<feature type="domain" description="Chorismate mutase" evidence="10">
    <location>
        <begin position="181"/>
        <end position="296"/>
    </location>
</feature>
<proteinExistence type="predicted"/>
<dbReference type="EC" id="5.4.99.5" evidence="4"/>
<dbReference type="UniPathway" id="UPA00120">
    <property type="reaction ID" value="UER00203"/>
</dbReference>
<dbReference type="InterPro" id="IPR002701">
    <property type="entry name" value="CM_II_prokaryot"/>
</dbReference>
<evidence type="ECO:0000256" key="6">
    <source>
        <dbReference type="ARBA" id="ARBA00022605"/>
    </source>
</evidence>
<dbReference type="Pfam" id="PF01817">
    <property type="entry name" value="CM_2"/>
    <property type="match status" value="1"/>
</dbReference>
<reference evidence="11 12" key="1">
    <citation type="submission" date="2018-07" db="EMBL/GenBank/DDBJ databases">
        <title>The complete nuclear genome of the prasinophyte Chloropicon primus (CCMP1205).</title>
        <authorList>
            <person name="Pombert J.-F."/>
            <person name="Otis C."/>
            <person name="Turmel M."/>
            <person name="Lemieux C."/>
        </authorList>
    </citation>
    <scope>NUCLEOTIDE SEQUENCE [LARGE SCALE GENOMIC DNA]</scope>
    <source>
        <strain evidence="11 12">CCMP1205</strain>
    </source>
</reference>
<dbReference type="InterPro" id="IPR036263">
    <property type="entry name" value="Chorismate_II_sf"/>
</dbReference>
<dbReference type="STRING" id="1764295.A0A5B8MEK9"/>
<dbReference type="AlphaFoldDB" id="A0A5B8MEK9"/>
<dbReference type="PROSITE" id="PS51169">
    <property type="entry name" value="CHORISMATE_MUT_3"/>
    <property type="match status" value="1"/>
</dbReference>
<dbReference type="GO" id="GO:0046417">
    <property type="term" value="P:chorismate metabolic process"/>
    <property type="evidence" value="ECO:0007669"/>
    <property type="project" value="InterPro"/>
</dbReference>
<comment type="pathway">
    <text evidence="3">Metabolic intermediate biosynthesis; prephenate biosynthesis; prephenate from chorismate: step 1/1.</text>
</comment>
<feature type="region of interest" description="Disordered" evidence="9">
    <location>
        <begin position="1"/>
        <end position="69"/>
    </location>
</feature>